<dbReference type="AlphaFoldDB" id="A0A8S1LKL2"/>
<dbReference type="EMBL" id="CAJJDM010000039">
    <property type="protein sequence ID" value="CAD8067015.1"/>
    <property type="molecule type" value="Genomic_DNA"/>
</dbReference>
<gene>
    <name evidence="1" type="ORF">PPRIM_AZ9-3.1.T0400069</name>
</gene>
<sequence length="347" mass="40576">MFRSKKSSTVPIRTKDKSTLLAPCINCEEFIPFDKIDYHVQICNQVSNKVLKYTESNVFFEENDFKLSKLKANLQNKCYQHTQRLCRICELISSINTIGCVEKASLKEFEKELLNMSQEPSQSINQSLYIERIHSLVLQRISIIQNQLNLKTIKPTQSQQHFYPQQNTAFIQKNFKNSTGSTQTTNNNNLQNLIQNKLESSQVFNCLNKLNQCQSPDPRMTYITKFSQNSPISQYGITQQQQKSEILTHISEQYAESIDEQYNPKTFAQRCFYSKVLNLKLNYPQSNPSQKIPVSVLWKQAEKNKIKPEDWELFIRNCLDKPFQILDPQKIDSHFFNSSQIKFKKLQ</sequence>
<keyword evidence="2" id="KW-1185">Reference proteome</keyword>
<dbReference type="Proteomes" id="UP000688137">
    <property type="component" value="Unassembled WGS sequence"/>
</dbReference>
<organism evidence="1 2">
    <name type="scientific">Paramecium primaurelia</name>
    <dbReference type="NCBI Taxonomy" id="5886"/>
    <lineage>
        <taxon>Eukaryota</taxon>
        <taxon>Sar</taxon>
        <taxon>Alveolata</taxon>
        <taxon>Ciliophora</taxon>
        <taxon>Intramacronucleata</taxon>
        <taxon>Oligohymenophorea</taxon>
        <taxon>Peniculida</taxon>
        <taxon>Parameciidae</taxon>
        <taxon>Paramecium</taxon>
    </lineage>
</organism>
<name>A0A8S1LKL2_PARPR</name>
<accession>A0A8S1LKL2</accession>
<evidence type="ECO:0000313" key="1">
    <source>
        <dbReference type="EMBL" id="CAD8067015.1"/>
    </source>
</evidence>
<reference evidence="1" key="1">
    <citation type="submission" date="2021-01" db="EMBL/GenBank/DDBJ databases">
        <authorList>
            <consortium name="Genoscope - CEA"/>
            <person name="William W."/>
        </authorList>
    </citation>
    <scope>NUCLEOTIDE SEQUENCE</scope>
</reference>
<comment type="caution">
    <text evidence="1">The sequence shown here is derived from an EMBL/GenBank/DDBJ whole genome shotgun (WGS) entry which is preliminary data.</text>
</comment>
<dbReference type="OMA" id="DYHAQFC"/>
<proteinExistence type="predicted"/>
<evidence type="ECO:0000313" key="2">
    <source>
        <dbReference type="Proteomes" id="UP000688137"/>
    </source>
</evidence>
<protein>
    <submittedName>
        <fullName evidence="1">Uncharacterized protein</fullName>
    </submittedName>
</protein>